<evidence type="ECO:0000256" key="1">
    <source>
        <dbReference type="SAM" id="Coils"/>
    </source>
</evidence>
<gene>
    <name evidence="3" type="ORF">ABQM86_19915</name>
</gene>
<dbReference type="AlphaFoldDB" id="A0AB39YM05"/>
<organism evidence="3">
    <name type="scientific">Paenarthrobacter sp. AMU7</name>
    <dbReference type="NCBI Taxonomy" id="3162492"/>
    <lineage>
        <taxon>Bacteria</taxon>
        <taxon>Bacillati</taxon>
        <taxon>Actinomycetota</taxon>
        <taxon>Actinomycetes</taxon>
        <taxon>Micrococcales</taxon>
        <taxon>Micrococcaceae</taxon>
        <taxon>Paenarthrobacter</taxon>
    </lineage>
</organism>
<reference evidence="3" key="1">
    <citation type="submission" date="2024-07" db="EMBL/GenBank/DDBJ databases">
        <authorList>
            <person name="Li J."/>
            <person name="Wei H."/>
            <person name="Ma J."/>
        </authorList>
    </citation>
    <scope>NUCLEOTIDE SEQUENCE</scope>
    <source>
        <strain evidence="3">AMU7</strain>
    </source>
</reference>
<evidence type="ECO:0008006" key="4">
    <source>
        <dbReference type="Google" id="ProtNLM"/>
    </source>
</evidence>
<feature type="compositionally biased region" description="Gly residues" evidence="2">
    <location>
        <begin position="99"/>
        <end position="115"/>
    </location>
</feature>
<name>A0AB39YM05_9MICC</name>
<feature type="region of interest" description="Disordered" evidence="2">
    <location>
        <begin position="156"/>
        <end position="177"/>
    </location>
</feature>
<dbReference type="EMBL" id="CP165735">
    <property type="protein sequence ID" value="XDV71195.1"/>
    <property type="molecule type" value="Genomic_DNA"/>
</dbReference>
<evidence type="ECO:0000256" key="2">
    <source>
        <dbReference type="SAM" id="MobiDB-lite"/>
    </source>
</evidence>
<protein>
    <recommendedName>
        <fullName evidence="4">WXG100 family type VII secretion target</fullName>
    </recommendedName>
</protein>
<accession>A0AB39YM05</accession>
<proteinExistence type="predicted"/>
<evidence type="ECO:0000313" key="3">
    <source>
        <dbReference type="EMBL" id="XDV71195.1"/>
    </source>
</evidence>
<feature type="coiled-coil region" evidence="1">
    <location>
        <begin position="21"/>
        <end position="48"/>
    </location>
</feature>
<keyword evidence="1" id="KW-0175">Coiled coil</keyword>
<dbReference type="RefSeq" id="WP_369745385.1">
    <property type="nucleotide sequence ID" value="NZ_CP165735.1"/>
</dbReference>
<sequence length="405" mass="41107">MRDGAEYIMGQGLVGADVGDLRRLSAVMDSEAEKITTLQQQLNVLIQNGHYWRGNDAEQFRSNWHSQLYGRLGAAAVCLKDNARALKLNADQQEQASLGGAGRGLGDGKGRGPSGPLGFTFDPTTFGPVTVEGNGGFDSQASGETHGSMGPGGIAIGGSGDASTGGEMTWTAESGYGPVDTTVTNETFIGARANGEFDASVPSGLRLPHASATGEAFAGAENTTTVRSDFFDGWVTNTSTTRMMTGVEASAHAEATSPFLFSAGGEGFAGQKVTMDNKTDFAGGLFSLGQGGELRAGAWASAGEGELSVKGSETTGTAFSAGAGAELTGSRYVEVLGQTLTLNATVAAGAGEGHFFTASMDEDGLTLGAGAKITAELGLGAGGQITISPSGFVDSVTGFVDFLSK</sequence>
<feature type="region of interest" description="Disordered" evidence="2">
    <location>
        <begin position="97"/>
        <end position="118"/>
    </location>
</feature>